<keyword evidence="1" id="KW-0175">Coiled coil</keyword>
<dbReference type="EMBL" id="JBHTMV010000003">
    <property type="protein sequence ID" value="MFD1292956.1"/>
    <property type="molecule type" value="Genomic_DNA"/>
</dbReference>
<keyword evidence="4" id="KW-1185">Reference proteome</keyword>
<dbReference type="Proteomes" id="UP001597241">
    <property type="component" value="Unassembled WGS sequence"/>
</dbReference>
<gene>
    <name evidence="3" type="ORF">ACFQ5N_03815</name>
</gene>
<feature type="coiled-coil region" evidence="1">
    <location>
        <begin position="88"/>
        <end position="115"/>
    </location>
</feature>
<comment type="caution">
    <text evidence="3">The sequence shown here is derived from an EMBL/GenBank/DDBJ whole genome shotgun (WGS) entry which is preliminary data.</text>
</comment>
<protein>
    <submittedName>
        <fullName evidence="3">DUF4296 domain-containing protein</fullName>
    </submittedName>
</protein>
<evidence type="ECO:0000259" key="2">
    <source>
        <dbReference type="Pfam" id="PF14129"/>
    </source>
</evidence>
<reference evidence="4" key="1">
    <citation type="journal article" date="2019" name="Int. J. Syst. Evol. Microbiol.">
        <title>The Global Catalogue of Microorganisms (GCM) 10K type strain sequencing project: providing services to taxonomists for standard genome sequencing and annotation.</title>
        <authorList>
            <consortium name="The Broad Institute Genomics Platform"/>
            <consortium name="The Broad Institute Genome Sequencing Center for Infectious Disease"/>
            <person name="Wu L."/>
            <person name="Ma J."/>
        </authorList>
    </citation>
    <scope>NUCLEOTIDE SEQUENCE [LARGE SCALE GENOMIC DNA]</scope>
    <source>
        <strain evidence="4">CCUG 62221</strain>
    </source>
</reference>
<dbReference type="InterPro" id="IPR025381">
    <property type="entry name" value="DUF4296"/>
</dbReference>
<organism evidence="3 4">
    <name type="scientific">Lutibacter holmesii</name>
    <dbReference type="NCBI Taxonomy" id="1137985"/>
    <lineage>
        <taxon>Bacteria</taxon>
        <taxon>Pseudomonadati</taxon>
        <taxon>Bacteroidota</taxon>
        <taxon>Flavobacteriia</taxon>
        <taxon>Flavobacteriales</taxon>
        <taxon>Flavobacteriaceae</taxon>
        <taxon>Lutibacter</taxon>
    </lineage>
</organism>
<feature type="domain" description="DUF4296" evidence="2">
    <location>
        <begin position="26"/>
        <end position="107"/>
    </location>
</feature>
<proteinExistence type="predicted"/>
<dbReference type="Pfam" id="PF14129">
    <property type="entry name" value="DUF4296"/>
    <property type="match status" value="1"/>
</dbReference>
<evidence type="ECO:0000313" key="3">
    <source>
        <dbReference type="EMBL" id="MFD1292956.1"/>
    </source>
</evidence>
<evidence type="ECO:0000256" key="1">
    <source>
        <dbReference type="SAM" id="Coils"/>
    </source>
</evidence>
<sequence length="137" mass="16477">MRKYFYILFFSFFLINCTSNTIIKKPDNLISKDEMVNILTDLFLANGGKNIKNIHSQRNINYYPLVFEKYQIDSTQFKESNYYYTSKIDDYDKILERVDARLKKLRDQYEIERKLEDSLRKSKKDSIKIANTKKEEA</sequence>
<evidence type="ECO:0000313" key="4">
    <source>
        <dbReference type="Proteomes" id="UP001597241"/>
    </source>
</evidence>
<name>A0ABW3WNY3_9FLAO</name>
<dbReference type="RefSeq" id="WP_386807876.1">
    <property type="nucleotide sequence ID" value="NZ_JBHTMV010000003.1"/>
</dbReference>
<accession>A0ABW3WNY3</accession>